<evidence type="ECO:0000256" key="2">
    <source>
        <dbReference type="ARBA" id="ARBA00022491"/>
    </source>
</evidence>
<dbReference type="GO" id="GO:0005654">
    <property type="term" value="C:nucleoplasm"/>
    <property type="evidence" value="ECO:0007669"/>
    <property type="project" value="UniProtKB-ARBA"/>
</dbReference>
<organism evidence="7">
    <name type="scientific">Lichtheimia ramosa</name>
    <dbReference type="NCBI Taxonomy" id="688394"/>
    <lineage>
        <taxon>Eukaryota</taxon>
        <taxon>Fungi</taxon>
        <taxon>Fungi incertae sedis</taxon>
        <taxon>Mucoromycota</taxon>
        <taxon>Mucoromycotina</taxon>
        <taxon>Mucoromycetes</taxon>
        <taxon>Mucorales</taxon>
        <taxon>Lichtheimiaceae</taxon>
        <taxon>Lichtheimia</taxon>
    </lineage>
</organism>
<evidence type="ECO:0000256" key="1">
    <source>
        <dbReference type="ARBA" id="ARBA00004123"/>
    </source>
</evidence>
<keyword evidence="5" id="KW-0539">Nucleus</keyword>
<keyword evidence="4" id="KW-0804">Transcription</keyword>
<feature type="compositionally biased region" description="Low complexity" evidence="6">
    <location>
        <begin position="88"/>
        <end position="104"/>
    </location>
</feature>
<dbReference type="OrthoDB" id="20886at2759"/>
<keyword evidence="2" id="KW-0678">Repressor</keyword>
<protein>
    <submittedName>
        <fullName evidence="7">Uncharacterized protein</fullName>
    </submittedName>
</protein>
<dbReference type="Pfam" id="PF08598">
    <property type="entry name" value="Sds3"/>
    <property type="match status" value="1"/>
</dbReference>
<evidence type="ECO:0000256" key="4">
    <source>
        <dbReference type="ARBA" id="ARBA00023163"/>
    </source>
</evidence>
<sequence length="253" mass="29152">MVTYNYTAADDQSSGQNDSRLSLGSPLSQVDDIEDSPFREYNSGRIIYAIDDSTFNLDQSQQQRLEQDVHDLSISQHSTVGGSDRVLRSMSRQSSMQRSASTSSNHEEEQQYQGRKQRRTESLPSRSSSRLAFRRHSTMDGVNHSTSSSTSHEDQEQQRQGLQALTRIETQFANLRNRIYQERMVELNQEALMVSQGTHPELVPFFQELDQRKAERTRKAEALYKQKQTIIRNQYDAIKRQANAEFVVRVLVE</sequence>
<dbReference type="InterPro" id="IPR013907">
    <property type="entry name" value="Sds3"/>
</dbReference>
<feature type="compositionally biased region" description="Polar residues" evidence="6">
    <location>
        <begin position="1"/>
        <end position="28"/>
    </location>
</feature>
<feature type="region of interest" description="Disordered" evidence="6">
    <location>
        <begin position="59"/>
        <end position="161"/>
    </location>
</feature>
<name>A0A077WPD9_9FUNG</name>
<dbReference type="EMBL" id="LK023330">
    <property type="protein sequence ID" value="CDS09270.1"/>
    <property type="molecule type" value="Genomic_DNA"/>
</dbReference>
<dbReference type="PANTHER" id="PTHR21964">
    <property type="entry name" value="BREAST CANCER METASTASIS-SUPPRESSOR 1"/>
    <property type="match status" value="1"/>
</dbReference>
<gene>
    <name evidence="7" type="ORF">LRAMOSA10630</name>
</gene>
<comment type="subcellular location">
    <subcellularLocation>
        <location evidence="1">Nucleus</location>
    </subcellularLocation>
</comment>
<proteinExistence type="predicted"/>
<evidence type="ECO:0000256" key="6">
    <source>
        <dbReference type="SAM" id="MobiDB-lite"/>
    </source>
</evidence>
<evidence type="ECO:0000256" key="3">
    <source>
        <dbReference type="ARBA" id="ARBA00023015"/>
    </source>
</evidence>
<accession>A0A077WPD9</accession>
<dbReference type="GO" id="GO:0010468">
    <property type="term" value="P:regulation of gene expression"/>
    <property type="evidence" value="ECO:0007669"/>
    <property type="project" value="UniProtKB-ARBA"/>
</dbReference>
<feature type="region of interest" description="Disordered" evidence="6">
    <location>
        <begin position="1"/>
        <end position="36"/>
    </location>
</feature>
<keyword evidence="3" id="KW-0805">Transcription regulation</keyword>
<reference evidence="7" key="1">
    <citation type="journal article" date="2014" name="Genome Announc.">
        <title>De novo whole-genome sequence and genome annotation of Lichtheimia ramosa.</title>
        <authorList>
            <person name="Linde J."/>
            <person name="Schwartze V."/>
            <person name="Binder U."/>
            <person name="Lass-Florl C."/>
            <person name="Voigt K."/>
            <person name="Horn F."/>
        </authorList>
    </citation>
    <scope>NUCLEOTIDE SEQUENCE</scope>
    <source>
        <strain evidence="7">JMRC FSU:6197</strain>
    </source>
</reference>
<evidence type="ECO:0000256" key="5">
    <source>
        <dbReference type="ARBA" id="ARBA00023242"/>
    </source>
</evidence>
<dbReference type="AlphaFoldDB" id="A0A077WPD9"/>
<evidence type="ECO:0000313" key="7">
    <source>
        <dbReference type="EMBL" id="CDS09270.1"/>
    </source>
</evidence>